<dbReference type="Proteomes" id="UP001392437">
    <property type="component" value="Unassembled WGS sequence"/>
</dbReference>
<feature type="transmembrane region" description="Helical" evidence="1">
    <location>
        <begin position="128"/>
        <end position="151"/>
    </location>
</feature>
<reference evidence="2 3" key="1">
    <citation type="submission" date="2023-01" db="EMBL/GenBank/DDBJ databases">
        <title>Analysis of 21 Apiospora genomes using comparative genomics revels a genus with tremendous synthesis potential of carbohydrate active enzymes and secondary metabolites.</title>
        <authorList>
            <person name="Sorensen T."/>
        </authorList>
    </citation>
    <scope>NUCLEOTIDE SEQUENCE [LARGE SCALE GENOMIC DNA]</scope>
    <source>
        <strain evidence="2 3">CBS 117206</strain>
    </source>
</reference>
<keyword evidence="1" id="KW-0812">Transmembrane</keyword>
<feature type="transmembrane region" description="Helical" evidence="1">
    <location>
        <begin position="328"/>
        <end position="355"/>
    </location>
</feature>
<keyword evidence="3" id="KW-1185">Reference proteome</keyword>
<evidence type="ECO:0000256" key="1">
    <source>
        <dbReference type="SAM" id="Phobius"/>
    </source>
</evidence>
<evidence type="ECO:0000313" key="2">
    <source>
        <dbReference type="EMBL" id="KAK8105431.1"/>
    </source>
</evidence>
<proteinExistence type="predicted"/>
<feature type="transmembrane region" description="Helical" evidence="1">
    <location>
        <begin position="199"/>
        <end position="217"/>
    </location>
</feature>
<feature type="transmembrane region" description="Helical" evidence="1">
    <location>
        <begin position="250"/>
        <end position="271"/>
    </location>
</feature>
<dbReference type="AlphaFoldDB" id="A0AAW0QJT6"/>
<keyword evidence="1" id="KW-0472">Membrane</keyword>
<dbReference type="EMBL" id="JAQQWP010000008">
    <property type="protein sequence ID" value="KAK8105431.1"/>
    <property type="molecule type" value="Genomic_DNA"/>
</dbReference>
<evidence type="ECO:0000313" key="3">
    <source>
        <dbReference type="Proteomes" id="UP001392437"/>
    </source>
</evidence>
<sequence>MYKDVAAAVYKRAAVAYQDGDRPVRQLPGWSWPLMFIDLLIFIPLFIYVGYTMNNLYPVLAMIEDPAPPAYDPVSLNEDDQSVVDDSAPVADEAARSSPQTIQITASFRNIHRTLIGIGGWRSNFRGLACWIALSFSTLVVYGIVSVLPILNHFKSIAALVSAVALVQLYAAWLHIVISAPSEKHFWQRLPAFKQTFRACALPTAVYFVTLEIQQSFPKFLARLMDMNVWDPKNPGVVRDPMASDVWKGIVVMVVMLLLTVFLTIPAHVVLTRVQASLLPEHDETIIPFDRSFQGTLEPAIVGGHGFVSMKDAWNTFSRASWERLVKLYLKIFGVGIALNLAFSLIVLPQAIFMIKASQPTQN</sequence>
<protein>
    <submittedName>
        <fullName evidence="2">Ubiquitin conjugating</fullName>
    </submittedName>
</protein>
<accession>A0AAW0QJT6</accession>
<keyword evidence="1" id="KW-1133">Transmembrane helix</keyword>
<gene>
    <name evidence="2" type="ORF">PG999_008790</name>
</gene>
<comment type="caution">
    <text evidence="2">The sequence shown here is derived from an EMBL/GenBank/DDBJ whole genome shotgun (WGS) entry which is preliminary data.</text>
</comment>
<name>A0AAW0QJT6_9PEZI</name>
<organism evidence="2 3">
    <name type="scientific">Apiospora kogelbergensis</name>
    <dbReference type="NCBI Taxonomy" id="1337665"/>
    <lineage>
        <taxon>Eukaryota</taxon>
        <taxon>Fungi</taxon>
        <taxon>Dikarya</taxon>
        <taxon>Ascomycota</taxon>
        <taxon>Pezizomycotina</taxon>
        <taxon>Sordariomycetes</taxon>
        <taxon>Xylariomycetidae</taxon>
        <taxon>Amphisphaeriales</taxon>
        <taxon>Apiosporaceae</taxon>
        <taxon>Apiospora</taxon>
    </lineage>
</organism>
<feature type="transmembrane region" description="Helical" evidence="1">
    <location>
        <begin position="30"/>
        <end position="51"/>
    </location>
</feature>
<feature type="transmembrane region" description="Helical" evidence="1">
    <location>
        <begin position="157"/>
        <end position="178"/>
    </location>
</feature>